<protein>
    <submittedName>
        <fullName evidence="1">Uncharacterized protein</fullName>
    </submittedName>
</protein>
<proteinExistence type="predicted"/>
<gene>
    <name evidence="1" type="ORF">PCON_11167</name>
</gene>
<dbReference type="Proteomes" id="UP000018144">
    <property type="component" value="Unassembled WGS sequence"/>
</dbReference>
<sequence>MTVPDTLLPHVPAVQCPVSLCSPPTSALFTVGFTDSKPRVVRAPRALRRAYKVTTSRFSSCQLSLCLFSGRCQHGKCLFFVCQEH</sequence>
<organism evidence="1 2">
    <name type="scientific">Pyronema omphalodes (strain CBS 100304)</name>
    <name type="common">Pyronema confluens</name>
    <dbReference type="NCBI Taxonomy" id="1076935"/>
    <lineage>
        <taxon>Eukaryota</taxon>
        <taxon>Fungi</taxon>
        <taxon>Dikarya</taxon>
        <taxon>Ascomycota</taxon>
        <taxon>Pezizomycotina</taxon>
        <taxon>Pezizomycetes</taxon>
        <taxon>Pezizales</taxon>
        <taxon>Pyronemataceae</taxon>
        <taxon>Pyronema</taxon>
    </lineage>
</organism>
<accession>U4LHN9</accession>
<keyword evidence="2" id="KW-1185">Reference proteome</keyword>
<dbReference type="AlphaFoldDB" id="U4LHN9"/>
<dbReference type="EMBL" id="HF935629">
    <property type="protein sequence ID" value="CCX31644.1"/>
    <property type="molecule type" value="Genomic_DNA"/>
</dbReference>
<evidence type="ECO:0000313" key="1">
    <source>
        <dbReference type="EMBL" id="CCX31644.1"/>
    </source>
</evidence>
<evidence type="ECO:0000313" key="2">
    <source>
        <dbReference type="Proteomes" id="UP000018144"/>
    </source>
</evidence>
<reference evidence="1 2" key="1">
    <citation type="journal article" date="2013" name="PLoS Genet.">
        <title>The genome and development-dependent transcriptomes of Pyronema confluens: a window into fungal evolution.</title>
        <authorList>
            <person name="Traeger S."/>
            <person name="Altegoer F."/>
            <person name="Freitag M."/>
            <person name="Gabaldon T."/>
            <person name="Kempken F."/>
            <person name="Kumar A."/>
            <person name="Marcet-Houben M."/>
            <person name="Poggeler S."/>
            <person name="Stajich J.E."/>
            <person name="Nowrousian M."/>
        </authorList>
    </citation>
    <scope>NUCLEOTIDE SEQUENCE [LARGE SCALE GENOMIC DNA]</scope>
    <source>
        <strain evidence="2">CBS 100304</strain>
        <tissue evidence="1">Vegetative mycelium</tissue>
    </source>
</reference>
<name>U4LHN9_PYROM</name>